<dbReference type="PROSITE" id="PS51318">
    <property type="entry name" value="TAT"/>
    <property type="match status" value="1"/>
</dbReference>
<dbReference type="InterPro" id="IPR006311">
    <property type="entry name" value="TAT_signal"/>
</dbReference>
<proteinExistence type="predicted"/>
<dbReference type="OrthoDB" id="9787933at2"/>
<keyword evidence="2" id="KW-0378">Hydrolase</keyword>
<dbReference type="SUPFAM" id="SSF53474">
    <property type="entry name" value="alpha/beta-Hydrolases"/>
    <property type="match status" value="1"/>
</dbReference>
<name>A0A117UY52_9SPHN</name>
<dbReference type="PANTHER" id="PTHR46623:SF10">
    <property type="entry name" value="CARBOXYMETHYLENEBUTENOLIDASE HOMOLOG"/>
    <property type="match status" value="1"/>
</dbReference>
<evidence type="ECO:0000313" key="2">
    <source>
        <dbReference type="EMBL" id="KUR72990.1"/>
    </source>
</evidence>
<dbReference type="RefSeq" id="WP_067907882.1">
    <property type="nucleotide sequence ID" value="NZ_KQ954244.1"/>
</dbReference>
<organism evidence="2 3">
    <name type="scientific">Novosphingobium fuchskuhlense</name>
    <dbReference type="NCBI Taxonomy" id="1117702"/>
    <lineage>
        <taxon>Bacteria</taxon>
        <taxon>Pseudomonadati</taxon>
        <taxon>Pseudomonadota</taxon>
        <taxon>Alphaproteobacteria</taxon>
        <taxon>Sphingomonadales</taxon>
        <taxon>Sphingomonadaceae</taxon>
        <taxon>Novosphingobium</taxon>
    </lineage>
</organism>
<dbReference type="Pfam" id="PF01738">
    <property type="entry name" value="DLH"/>
    <property type="match status" value="1"/>
</dbReference>
<dbReference type="STRING" id="1117702.AQZ52_07270"/>
<sequence>MCDEQTEAENALWLSRREFGAAGASAAVLASLPGCSMAEPAPGALPVKGRAVTVTTPDGKVDAWFYAPETGKHPAVIMWPDIAGLREAYKTMAARLASAGYAVLVVNHYYRGAVAPVLDSLVAWRTPEGQAKLKPLIAGITPAGTMSDAKAFVAWLDAQAEVDTTRRIGTCGYCMGGPYTVRTAAAVPTRVGAAASFHGAGLVGPDADSPVNLLAKTKAGFLFAIAQNDDASAPSDKTALAAAAKAAGRPAEVEVYPAQHGWCTIDAPIYDKVQAEKAWSRMLALYAANL</sequence>
<protein>
    <submittedName>
        <fullName evidence="2">Dienelactone hydrolase</fullName>
    </submittedName>
</protein>
<gene>
    <name evidence="2" type="ORF">AQZ52_07270</name>
</gene>
<evidence type="ECO:0000313" key="3">
    <source>
        <dbReference type="Proteomes" id="UP000058012"/>
    </source>
</evidence>
<dbReference type="AlphaFoldDB" id="A0A117UY52"/>
<dbReference type="Proteomes" id="UP000058012">
    <property type="component" value="Unassembled WGS sequence"/>
</dbReference>
<keyword evidence="3" id="KW-1185">Reference proteome</keyword>
<accession>A0A117UY52</accession>
<dbReference type="InterPro" id="IPR002925">
    <property type="entry name" value="Dienelactn_hydro"/>
</dbReference>
<dbReference type="GO" id="GO:0016787">
    <property type="term" value="F:hydrolase activity"/>
    <property type="evidence" value="ECO:0007669"/>
    <property type="project" value="UniProtKB-KW"/>
</dbReference>
<dbReference type="EMBL" id="LLZS01000003">
    <property type="protein sequence ID" value="KUR72990.1"/>
    <property type="molecule type" value="Genomic_DNA"/>
</dbReference>
<dbReference type="PANTHER" id="PTHR46623">
    <property type="entry name" value="CARBOXYMETHYLENEBUTENOLIDASE-RELATED"/>
    <property type="match status" value="1"/>
</dbReference>
<feature type="domain" description="Dienelactone hydrolase" evidence="1">
    <location>
        <begin position="62"/>
        <end position="286"/>
    </location>
</feature>
<evidence type="ECO:0000259" key="1">
    <source>
        <dbReference type="Pfam" id="PF01738"/>
    </source>
</evidence>
<comment type="caution">
    <text evidence="2">The sequence shown here is derived from an EMBL/GenBank/DDBJ whole genome shotgun (WGS) entry which is preliminary data.</text>
</comment>
<dbReference type="InterPro" id="IPR051049">
    <property type="entry name" value="Dienelactone_hydrolase-like"/>
</dbReference>
<dbReference type="InterPro" id="IPR029058">
    <property type="entry name" value="AB_hydrolase_fold"/>
</dbReference>
<dbReference type="Gene3D" id="3.40.50.1820">
    <property type="entry name" value="alpha/beta hydrolase"/>
    <property type="match status" value="1"/>
</dbReference>
<reference evidence="2 3" key="1">
    <citation type="submission" date="2015-10" db="EMBL/GenBank/DDBJ databases">
        <title>Draft genome sequence of Novosphingobium fuchskuhlense DSM 25065 isolated from a surface water sample of the southwest basin of Lake Grosse Fuchskuhle.</title>
        <authorList>
            <person name="Ruckert C."/>
            <person name="Winkler A."/>
            <person name="Glaeser J."/>
            <person name="Grossart H.-P."/>
            <person name="Kalinowski J."/>
            <person name="Glaeser S."/>
        </authorList>
    </citation>
    <scope>NUCLEOTIDE SEQUENCE [LARGE SCALE GENOMIC DNA]</scope>
    <source>
        <strain evidence="2 3">FNE08-7</strain>
    </source>
</reference>